<evidence type="ECO:0000256" key="3">
    <source>
        <dbReference type="ARBA" id="ARBA00022963"/>
    </source>
</evidence>
<evidence type="ECO:0000256" key="7">
    <source>
        <dbReference type="RuleBase" id="RU361133"/>
    </source>
</evidence>
<dbReference type="InterPro" id="IPR001192">
    <property type="entry name" value="PI-PLC_fam"/>
</dbReference>
<dbReference type="Pfam" id="PF00388">
    <property type="entry name" value="PI-PLC-X"/>
    <property type="match status" value="1"/>
</dbReference>
<reference evidence="10" key="2">
    <citation type="submission" date="2023-06" db="EMBL/GenBank/DDBJ databases">
        <authorList>
            <consortium name="Lawrence Berkeley National Laboratory"/>
            <person name="Haridas S."/>
            <person name="Hensen N."/>
            <person name="Bonometti L."/>
            <person name="Westerberg I."/>
            <person name="Brannstrom I.O."/>
            <person name="Guillou S."/>
            <person name="Cros-Aarteil S."/>
            <person name="Calhoun S."/>
            <person name="Kuo A."/>
            <person name="Mondo S."/>
            <person name="Pangilinan J."/>
            <person name="Riley R."/>
            <person name="Labutti K."/>
            <person name="Andreopoulos B."/>
            <person name="Lipzen A."/>
            <person name="Chen C."/>
            <person name="Yanf M."/>
            <person name="Daum C."/>
            <person name="Ng V."/>
            <person name="Clum A."/>
            <person name="Steindorff A."/>
            <person name="Ohm R."/>
            <person name="Martin F."/>
            <person name="Silar P."/>
            <person name="Natvig D."/>
            <person name="Lalanne C."/>
            <person name="Gautier V."/>
            <person name="Ament-Velasquez S.L."/>
            <person name="Kruys A."/>
            <person name="Hutchinson M.I."/>
            <person name="Powell A.J."/>
            <person name="Barry K."/>
            <person name="Miller A.N."/>
            <person name="Grigoriev I.V."/>
            <person name="Debuchy R."/>
            <person name="Gladieux P."/>
            <person name="Thoren M.H."/>
            <person name="Johannesson H."/>
        </authorList>
    </citation>
    <scope>NUCLEOTIDE SEQUENCE</scope>
    <source>
        <strain evidence="10">CBS 955.72</strain>
    </source>
</reference>
<keyword evidence="2 7" id="KW-0378">Hydrolase</keyword>
<dbReference type="PROSITE" id="PS50007">
    <property type="entry name" value="PIPLC_X_DOMAIN"/>
    <property type="match status" value="1"/>
</dbReference>
<evidence type="ECO:0000256" key="1">
    <source>
        <dbReference type="ARBA" id="ARBA00001195"/>
    </source>
</evidence>
<evidence type="ECO:0000259" key="9">
    <source>
        <dbReference type="PROSITE" id="PS50008"/>
    </source>
</evidence>
<feature type="compositionally biased region" description="Basic and acidic residues" evidence="8">
    <location>
        <begin position="221"/>
        <end position="230"/>
    </location>
</feature>
<evidence type="ECO:0000256" key="6">
    <source>
        <dbReference type="ARBA" id="ARBA00059664"/>
    </source>
</evidence>
<feature type="compositionally biased region" description="Polar residues" evidence="8">
    <location>
        <begin position="161"/>
        <end position="170"/>
    </location>
</feature>
<accession>A0AAJ0HVC7</accession>
<keyword evidence="5" id="KW-0807">Transducer</keyword>
<dbReference type="Pfam" id="PF00387">
    <property type="entry name" value="PI-PLC-Y"/>
    <property type="match status" value="1"/>
</dbReference>
<dbReference type="EMBL" id="JAUIQD010000001">
    <property type="protein sequence ID" value="KAK3363577.1"/>
    <property type="molecule type" value="Genomic_DNA"/>
</dbReference>
<reference evidence="10" key="1">
    <citation type="journal article" date="2023" name="Mol. Phylogenet. Evol.">
        <title>Genome-scale phylogeny and comparative genomics of the fungal order Sordariales.</title>
        <authorList>
            <person name="Hensen N."/>
            <person name="Bonometti L."/>
            <person name="Westerberg I."/>
            <person name="Brannstrom I.O."/>
            <person name="Guillou S."/>
            <person name="Cros-Aarteil S."/>
            <person name="Calhoun S."/>
            <person name="Haridas S."/>
            <person name="Kuo A."/>
            <person name="Mondo S."/>
            <person name="Pangilinan J."/>
            <person name="Riley R."/>
            <person name="LaButti K."/>
            <person name="Andreopoulos B."/>
            <person name="Lipzen A."/>
            <person name="Chen C."/>
            <person name="Yan M."/>
            <person name="Daum C."/>
            <person name="Ng V."/>
            <person name="Clum A."/>
            <person name="Steindorff A."/>
            <person name="Ohm R.A."/>
            <person name="Martin F."/>
            <person name="Silar P."/>
            <person name="Natvig D.O."/>
            <person name="Lalanne C."/>
            <person name="Gautier V."/>
            <person name="Ament-Velasquez S.L."/>
            <person name="Kruys A."/>
            <person name="Hutchinson M.I."/>
            <person name="Powell A.J."/>
            <person name="Barry K."/>
            <person name="Miller A.N."/>
            <person name="Grigoriev I.V."/>
            <person name="Debuchy R."/>
            <person name="Gladieux P."/>
            <person name="Hiltunen Thoren M."/>
            <person name="Johannesson H."/>
        </authorList>
    </citation>
    <scope>NUCLEOTIDE SEQUENCE</scope>
    <source>
        <strain evidence="10">CBS 955.72</strain>
    </source>
</reference>
<dbReference type="PANTHER" id="PTHR10336">
    <property type="entry name" value="PHOSPHOINOSITIDE-SPECIFIC PHOSPHOLIPASE C FAMILY PROTEIN"/>
    <property type="match status" value="1"/>
</dbReference>
<evidence type="ECO:0000313" key="10">
    <source>
        <dbReference type="EMBL" id="KAK3363577.1"/>
    </source>
</evidence>
<keyword evidence="11" id="KW-1185">Reference proteome</keyword>
<dbReference type="GO" id="GO:0048015">
    <property type="term" value="P:phosphatidylinositol-mediated signaling"/>
    <property type="evidence" value="ECO:0007669"/>
    <property type="project" value="TreeGrafter"/>
</dbReference>
<name>A0AAJ0HVC7_9PEZI</name>
<keyword evidence="3 7" id="KW-0442">Lipid degradation</keyword>
<feature type="domain" description="PI-PLC Y-box" evidence="9">
    <location>
        <begin position="376"/>
        <end position="491"/>
    </location>
</feature>
<dbReference type="InterPro" id="IPR001711">
    <property type="entry name" value="PLipase_C_Pinositol-sp_Y"/>
</dbReference>
<dbReference type="SUPFAM" id="SSF51695">
    <property type="entry name" value="PLC-like phosphodiesterases"/>
    <property type="match status" value="1"/>
</dbReference>
<dbReference type="AlphaFoldDB" id="A0AAJ0HVC7"/>
<dbReference type="GO" id="GO:0016042">
    <property type="term" value="P:lipid catabolic process"/>
    <property type="evidence" value="ECO:0007669"/>
    <property type="project" value="UniProtKB-KW"/>
</dbReference>
<evidence type="ECO:0000256" key="5">
    <source>
        <dbReference type="ARBA" id="ARBA00023224"/>
    </source>
</evidence>
<protein>
    <recommendedName>
        <fullName evidence="7">Phosphoinositide phospholipase C</fullName>
        <ecNumber evidence="7">3.1.4.11</ecNumber>
    </recommendedName>
</protein>
<dbReference type="SMART" id="SM00149">
    <property type="entry name" value="PLCYc"/>
    <property type="match status" value="1"/>
</dbReference>
<dbReference type="Proteomes" id="UP001275084">
    <property type="component" value="Unassembled WGS sequence"/>
</dbReference>
<dbReference type="InterPro" id="IPR017946">
    <property type="entry name" value="PLC-like_Pdiesterase_TIM-brl"/>
</dbReference>
<dbReference type="SMART" id="SM00148">
    <property type="entry name" value="PLCXc"/>
    <property type="match status" value="1"/>
</dbReference>
<evidence type="ECO:0000256" key="8">
    <source>
        <dbReference type="SAM" id="MobiDB-lite"/>
    </source>
</evidence>
<comment type="function">
    <text evidence="6">The production of the second messenger molecules diacylglycerol (DAG) and inositol 1,4,5-trisphosphate (IP3) is mediated by activated phosphatidylinositol-specific phospholipase C enzymes.</text>
</comment>
<evidence type="ECO:0000313" key="11">
    <source>
        <dbReference type="Proteomes" id="UP001275084"/>
    </source>
</evidence>
<sequence length="593" mass="67211">MLDVAFLGTAFGGNLRTMVGADGALDGPLKKACHESVRRHVEWIYNTLRGPDKKLSHENLVRFLTETQGVAVEPSELDAPNYTFQEFFYVWLSKEDAWLASRKLRVDENPLTKSISNYFISSSHNTYLEGNQLASKSSAEAYRAVLKSGCRCIEIDVWNGPSTRTPSKSPAPNPDRIHQRHLSSPSVPRFTGETIRQAMSGLVSRHSRAASASQPGIVTTEARESRPTLDPRELTERLLRSRSSSRSICRGEPVVHHHGTMTSTVGFREVCRAIADSAFKENKLPLIISLEVGADREQQIVMVQIMKEEWKDMLLDKPFDHCDPHKCQPRLDQLERKILIKVKRLDPNLGPLECERGRTLQIDPLRSAKPPICEELAALAIYTHSEHFEDHKSLASRTPSHIFSLSEHAFFVLSQDAHKHRKMLEHNRDFFMRIYPKGTRVDSSNPDPSFHWRRGVQMVAMNWQKTDEGMMLNDGMFADTKGWVLKPASFRGDTDIDVEAIPRKTLDLRITILAGQFLPLPEVRKQSGVGVAGDKKLRPTVKLELHVEKPVKSVEYTRETPPRETDNPDWGYGATPLEFLDVKNVIEELSFLR</sequence>
<comment type="caution">
    <text evidence="10">The sequence shown here is derived from an EMBL/GenBank/DDBJ whole genome shotgun (WGS) entry which is preliminary data.</text>
</comment>
<evidence type="ECO:0000256" key="4">
    <source>
        <dbReference type="ARBA" id="ARBA00023098"/>
    </source>
</evidence>
<dbReference type="PANTHER" id="PTHR10336:SF82">
    <property type="entry name" value="PHOSPHOINOSITIDE PHOSPHOLIPASE C"/>
    <property type="match status" value="1"/>
</dbReference>
<feature type="region of interest" description="Disordered" evidence="8">
    <location>
        <begin position="205"/>
        <end position="230"/>
    </location>
</feature>
<dbReference type="GO" id="GO:0004435">
    <property type="term" value="F:phosphatidylinositol-4,5-bisphosphate phospholipase C activity"/>
    <property type="evidence" value="ECO:0007669"/>
    <property type="project" value="UniProtKB-EC"/>
</dbReference>
<dbReference type="EC" id="3.1.4.11" evidence="7"/>
<dbReference type="PROSITE" id="PS50008">
    <property type="entry name" value="PIPLC_Y_DOMAIN"/>
    <property type="match status" value="1"/>
</dbReference>
<organism evidence="10 11">
    <name type="scientific">Lasiosphaeria hispida</name>
    <dbReference type="NCBI Taxonomy" id="260671"/>
    <lineage>
        <taxon>Eukaryota</taxon>
        <taxon>Fungi</taxon>
        <taxon>Dikarya</taxon>
        <taxon>Ascomycota</taxon>
        <taxon>Pezizomycotina</taxon>
        <taxon>Sordariomycetes</taxon>
        <taxon>Sordariomycetidae</taxon>
        <taxon>Sordariales</taxon>
        <taxon>Lasiosphaeriaceae</taxon>
        <taxon>Lasiosphaeria</taxon>
    </lineage>
</organism>
<proteinExistence type="predicted"/>
<gene>
    <name evidence="10" type="ORF">B0T25DRAFT_562574</name>
</gene>
<comment type="catalytic activity">
    <reaction evidence="1 7">
        <text>a 1,2-diacyl-sn-glycero-3-phospho-(1D-myo-inositol-4,5-bisphosphate) + H2O = 1D-myo-inositol 1,4,5-trisphosphate + a 1,2-diacyl-sn-glycerol + H(+)</text>
        <dbReference type="Rhea" id="RHEA:33179"/>
        <dbReference type="ChEBI" id="CHEBI:15377"/>
        <dbReference type="ChEBI" id="CHEBI:15378"/>
        <dbReference type="ChEBI" id="CHEBI:17815"/>
        <dbReference type="ChEBI" id="CHEBI:58456"/>
        <dbReference type="ChEBI" id="CHEBI:203600"/>
        <dbReference type="EC" id="3.1.4.11"/>
    </reaction>
</comment>
<dbReference type="PRINTS" id="PR00390">
    <property type="entry name" value="PHPHLIPASEC"/>
</dbReference>
<keyword evidence="4 7" id="KW-0443">Lipid metabolism</keyword>
<evidence type="ECO:0000256" key="2">
    <source>
        <dbReference type="ARBA" id="ARBA00022801"/>
    </source>
</evidence>
<dbReference type="FunFam" id="3.20.20.190:FF:000039">
    <property type="entry name" value="Phosphoinositide phospholipase C"/>
    <property type="match status" value="1"/>
</dbReference>
<dbReference type="InterPro" id="IPR000909">
    <property type="entry name" value="PLipase_C_PInositol-sp_X_dom"/>
</dbReference>
<dbReference type="GO" id="GO:0051209">
    <property type="term" value="P:release of sequestered calcium ion into cytosol"/>
    <property type="evidence" value="ECO:0007669"/>
    <property type="project" value="TreeGrafter"/>
</dbReference>
<feature type="region of interest" description="Disordered" evidence="8">
    <location>
        <begin position="161"/>
        <end position="189"/>
    </location>
</feature>
<dbReference type="CDD" id="cd08598">
    <property type="entry name" value="PI-PLC1c_yeast"/>
    <property type="match status" value="1"/>
</dbReference>
<dbReference type="Gene3D" id="3.20.20.190">
    <property type="entry name" value="Phosphatidylinositol (PI) phosphodiesterase"/>
    <property type="match status" value="2"/>
</dbReference>